<feature type="domain" description="PPM-type phosphatase" evidence="1">
    <location>
        <begin position="20"/>
        <end position="225"/>
    </location>
</feature>
<keyword evidence="3" id="KW-1185">Reference proteome</keyword>
<evidence type="ECO:0000313" key="2">
    <source>
        <dbReference type="EMBL" id="MDE4907637.1"/>
    </source>
</evidence>
<name>A0A9Q4KS01_9EURY</name>
<dbReference type="InterPro" id="IPR001932">
    <property type="entry name" value="PPM-type_phosphatase-like_dom"/>
</dbReference>
<comment type="caution">
    <text evidence="2">The sequence shown here is derived from an EMBL/GenBank/DDBJ whole genome shotgun (WGS) entry which is preliminary data.</text>
</comment>
<protein>
    <submittedName>
        <fullName evidence="2">Protein phosphatase 2C domain-containing protein</fullName>
    </submittedName>
</protein>
<gene>
    <name evidence="2" type="ORF">L0665_03300</name>
</gene>
<dbReference type="Gene3D" id="3.60.40.10">
    <property type="entry name" value="PPM-type phosphatase domain"/>
    <property type="match status" value="1"/>
</dbReference>
<accession>A0A9Q4KS01</accession>
<sequence>MSVFPSAGYHYRISGAAVAGPSHKVDGIPCEDAWDAVVFGRAGAAVVVADGLGSAEHAKDGAMVAVSAAMESISACFDLWEDGVGCDADIEKNDRMVRDACRAAHDAVVTHAAAYGISLQSFATTLIVLLWHGNTLTTARIGDGAVVCLQNDEIILLSAPQERRYVNEVVPLTDDSYEDACVLSSDVPDVTACSVFTDGCERLMLEKKSDGYHPYEPFFRPFFPAVLSLAGTPEGDSAIAGLLSSDNFIRFSEDDKTLVVVVSDEERGEYTG</sequence>
<proteinExistence type="predicted"/>
<dbReference type="Pfam" id="PF13672">
    <property type="entry name" value="PP2C_2"/>
    <property type="match status" value="1"/>
</dbReference>
<organism evidence="2 3">
    <name type="scientific">Methanogenium marinum</name>
    <dbReference type="NCBI Taxonomy" id="348610"/>
    <lineage>
        <taxon>Archaea</taxon>
        <taxon>Methanobacteriati</taxon>
        <taxon>Methanobacteriota</taxon>
        <taxon>Stenosarchaea group</taxon>
        <taxon>Methanomicrobia</taxon>
        <taxon>Methanomicrobiales</taxon>
        <taxon>Methanomicrobiaceae</taxon>
        <taxon>Methanogenium</taxon>
    </lineage>
</organism>
<dbReference type="Proteomes" id="UP001143747">
    <property type="component" value="Unassembled WGS sequence"/>
</dbReference>
<evidence type="ECO:0000313" key="3">
    <source>
        <dbReference type="Proteomes" id="UP001143747"/>
    </source>
</evidence>
<dbReference type="InterPro" id="IPR036457">
    <property type="entry name" value="PPM-type-like_dom_sf"/>
</dbReference>
<reference evidence="2" key="1">
    <citation type="submission" date="2022-01" db="EMBL/GenBank/DDBJ databases">
        <title>Draft genome of Methanogenium marinum DSM 15558.</title>
        <authorList>
            <person name="Chen S.-C."/>
            <person name="You Y.-T."/>
        </authorList>
    </citation>
    <scope>NUCLEOTIDE SEQUENCE</scope>
    <source>
        <strain evidence="2">DSM 15558</strain>
    </source>
</reference>
<dbReference type="RefSeq" id="WP_274924285.1">
    <property type="nucleotide sequence ID" value="NZ_JAKELO010000002.1"/>
</dbReference>
<dbReference type="AlphaFoldDB" id="A0A9Q4KS01"/>
<dbReference type="SUPFAM" id="SSF81606">
    <property type="entry name" value="PP2C-like"/>
    <property type="match status" value="1"/>
</dbReference>
<evidence type="ECO:0000259" key="1">
    <source>
        <dbReference type="Pfam" id="PF13672"/>
    </source>
</evidence>
<dbReference type="EMBL" id="JAKELO010000002">
    <property type="protein sequence ID" value="MDE4907637.1"/>
    <property type="molecule type" value="Genomic_DNA"/>
</dbReference>